<name>W4JPJ1_HETIT</name>
<dbReference type="EMBL" id="KI925466">
    <property type="protein sequence ID" value="ETW75492.1"/>
    <property type="molecule type" value="Genomic_DNA"/>
</dbReference>
<dbReference type="InParanoid" id="W4JPJ1"/>
<proteinExistence type="predicted"/>
<keyword evidence="2" id="KW-1185">Reference proteome</keyword>
<dbReference type="HOGENOM" id="CLU_3106648_0_0_1"/>
<reference evidence="1 2" key="1">
    <citation type="journal article" date="2012" name="New Phytol.">
        <title>Insight into trade-off between wood decay and parasitism from the genome of a fungal forest pathogen.</title>
        <authorList>
            <person name="Olson A."/>
            <person name="Aerts A."/>
            <person name="Asiegbu F."/>
            <person name="Belbahri L."/>
            <person name="Bouzid O."/>
            <person name="Broberg A."/>
            <person name="Canback B."/>
            <person name="Coutinho P.M."/>
            <person name="Cullen D."/>
            <person name="Dalman K."/>
            <person name="Deflorio G."/>
            <person name="van Diepen L.T."/>
            <person name="Dunand C."/>
            <person name="Duplessis S."/>
            <person name="Durling M."/>
            <person name="Gonthier P."/>
            <person name="Grimwood J."/>
            <person name="Fossdal C.G."/>
            <person name="Hansson D."/>
            <person name="Henrissat B."/>
            <person name="Hietala A."/>
            <person name="Himmelstrand K."/>
            <person name="Hoffmeister D."/>
            <person name="Hogberg N."/>
            <person name="James T.Y."/>
            <person name="Karlsson M."/>
            <person name="Kohler A."/>
            <person name="Kues U."/>
            <person name="Lee Y.H."/>
            <person name="Lin Y.C."/>
            <person name="Lind M."/>
            <person name="Lindquist E."/>
            <person name="Lombard V."/>
            <person name="Lucas S."/>
            <person name="Lunden K."/>
            <person name="Morin E."/>
            <person name="Murat C."/>
            <person name="Park J."/>
            <person name="Raffaello T."/>
            <person name="Rouze P."/>
            <person name="Salamov A."/>
            <person name="Schmutz J."/>
            <person name="Solheim H."/>
            <person name="Stahlberg J."/>
            <person name="Velez H."/>
            <person name="de Vries R.P."/>
            <person name="Wiebenga A."/>
            <person name="Woodward S."/>
            <person name="Yakovlev I."/>
            <person name="Garbelotto M."/>
            <person name="Martin F."/>
            <person name="Grigoriev I.V."/>
            <person name="Stenlid J."/>
        </authorList>
    </citation>
    <scope>NUCLEOTIDE SEQUENCE [LARGE SCALE GENOMIC DNA]</scope>
    <source>
        <strain evidence="1 2">TC 32-1</strain>
    </source>
</reference>
<dbReference type="GeneID" id="20671658"/>
<dbReference type="RefSeq" id="XP_009552902.1">
    <property type="nucleotide sequence ID" value="XM_009554607.1"/>
</dbReference>
<protein>
    <submittedName>
        <fullName evidence="1">Uncharacterized protein</fullName>
    </submittedName>
</protein>
<dbReference type="AlphaFoldDB" id="W4JPJ1"/>
<dbReference type="KEGG" id="hir:HETIRDRAFT_331453"/>
<organism evidence="1 2">
    <name type="scientific">Heterobasidion irregulare (strain TC 32-1)</name>
    <dbReference type="NCBI Taxonomy" id="747525"/>
    <lineage>
        <taxon>Eukaryota</taxon>
        <taxon>Fungi</taxon>
        <taxon>Dikarya</taxon>
        <taxon>Basidiomycota</taxon>
        <taxon>Agaricomycotina</taxon>
        <taxon>Agaricomycetes</taxon>
        <taxon>Russulales</taxon>
        <taxon>Bondarzewiaceae</taxon>
        <taxon>Heterobasidion</taxon>
        <taxon>Heterobasidion annosum species complex</taxon>
    </lineage>
</organism>
<sequence length="51" mass="5894">MGGYRHRVSRHRVYRKHHLSGCQLSWVPAMPFVNLALQVTTCDFSGYECPT</sequence>
<dbReference type="Proteomes" id="UP000030671">
    <property type="component" value="Unassembled WGS sequence"/>
</dbReference>
<accession>W4JPJ1</accession>
<evidence type="ECO:0000313" key="1">
    <source>
        <dbReference type="EMBL" id="ETW75492.1"/>
    </source>
</evidence>
<gene>
    <name evidence="1" type="ORF">HETIRDRAFT_331453</name>
</gene>
<evidence type="ECO:0000313" key="2">
    <source>
        <dbReference type="Proteomes" id="UP000030671"/>
    </source>
</evidence>